<evidence type="ECO:0000256" key="1">
    <source>
        <dbReference type="SAM" id="MobiDB-lite"/>
    </source>
</evidence>
<dbReference type="Proteomes" id="UP000078512">
    <property type="component" value="Unassembled WGS sequence"/>
</dbReference>
<keyword evidence="3" id="KW-1185">Reference proteome</keyword>
<name>A0A197KJU5_9FUNG</name>
<sequence>MARVIDYRLRLGNNERTGASIDRPSEGRRKEAHPCQGHSGIHKYTHSQVNNTKQTKQANKQTNKNEKKHAQLEALMYGNDR</sequence>
<organism evidence="2 3">
    <name type="scientific">Linnemannia elongata AG-77</name>
    <dbReference type="NCBI Taxonomy" id="1314771"/>
    <lineage>
        <taxon>Eukaryota</taxon>
        <taxon>Fungi</taxon>
        <taxon>Fungi incertae sedis</taxon>
        <taxon>Mucoromycota</taxon>
        <taxon>Mortierellomycotina</taxon>
        <taxon>Mortierellomycetes</taxon>
        <taxon>Mortierellales</taxon>
        <taxon>Mortierellaceae</taxon>
        <taxon>Linnemannia</taxon>
    </lineage>
</organism>
<protein>
    <submittedName>
        <fullName evidence="2">Uncharacterized protein</fullName>
    </submittedName>
</protein>
<dbReference type="EMBL" id="KV442011">
    <property type="protein sequence ID" value="OAQ36544.1"/>
    <property type="molecule type" value="Genomic_DNA"/>
</dbReference>
<feature type="compositionally biased region" description="Basic and acidic residues" evidence="1">
    <location>
        <begin position="23"/>
        <end position="33"/>
    </location>
</feature>
<reference evidence="2 3" key="1">
    <citation type="submission" date="2016-05" db="EMBL/GenBank/DDBJ databases">
        <title>Genome sequencing reveals origins of a unique bacterial endosymbiosis in the earliest lineages of terrestrial Fungi.</title>
        <authorList>
            <consortium name="DOE Joint Genome Institute"/>
            <person name="Uehling J."/>
            <person name="Gryganskyi A."/>
            <person name="Hameed K."/>
            <person name="Tschaplinski T."/>
            <person name="Misztal P."/>
            <person name="Wu S."/>
            <person name="Desiro A."/>
            <person name="Vande Pol N."/>
            <person name="Du Z.-Y."/>
            <person name="Zienkiewicz A."/>
            <person name="Zienkiewicz K."/>
            <person name="Morin E."/>
            <person name="Tisserant E."/>
            <person name="Splivallo R."/>
            <person name="Hainaut M."/>
            <person name="Henrissat B."/>
            <person name="Ohm R."/>
            <person name="Kuo A."/>
            <person name="Yan J."/>
            <person name="Lipzen A."/>
            <person name="Nolan M."/>
            <person name="Labutti K."/>
            <person name="Barry K."/>
            <person name="Goldstein A."/>
            <person name="Labbe J."/>
            <person name="Schadt C."/>
            <person name="Tuskan G."/>
            <person name="Grigoriev I."/>
            <person name="Martin F."/>
            <person name="Vilgalys R."/>
            <person name="Bonito G."/>
        </authorList>
    </citation>
    <scope>NUCLEOTIDE SEQUENCE [LARGE SCALE GENOMIC DNA]</scope>
    <source>
        <strain evidence="2 3">AG-77</strain>
    </source>
</reference>
<gene>
    <name evidence="2" type="ORF">K457DRAFT_1826067</name>
</gene>
<evidence type="ECO:0000313" key="2">
    <source>
        <dbReference type="EMBL" id="OAQ36544.1"/>
    </source>
</evidence>
<accession>A0A197KJU5</accession>
<evidence type="ECO:0000313" key="3">
    <source>
        <dbReference type="Proteomes" id="UP000078512"/>
    </source>
</evidence>
<dbReference type="AlphaFoldDB" id="A0A197KJU5"/>
<feature type="region of interest" description="Disordered" evidence="1">
    <location>
        <begin position="11"/>
        <end position="81"/>
    </location>
</feature>
<feature type="compositionally biased region" description="Low complexity" evidence="1">
    <location>
        <begin position="50"/>
        <end position="62"/>
    </location>
</feature>
<proteinExistence type="predicted"/>